<evidence type="ECO:0000313" key="1">
    <source>
        <dbReference type="EMBL" id="RFM29817.1"/>
    </source>
</evidence>
<sequence>MAHAYPKIGRRYFYNLFHSAGQNDRKTCIYTPIGQITVNRQYFLVNGQQYRLFADLLQNGVKKLVMIKSAFGKVFLVYAPLLCILFWACTKNGSDTPGKSWSVSFTTGTGNIVFPQAAVIAQPIGNVHTTLISGGYADTSRKQGSISIRVIGGDTTTRYTQPNVLVTYTDSTGATWTSTTDTTNAVTFYQFGKTPGAQVHGSFNCIVSNKQGATLILNNGNFTAPYTY</sequence>
<dbReference type="EMBL" id="QTJU01000001">
    <property type="protein sequence ID" value="RFM29817.1"/>
    <property type="molecule type" value="Genomic_DNA"/>
</dbReference>
<gene>
    <name evidence="1" type="ORF">DXN05_02235</name>
</gene>
<name>A0A3E1NPI8_9BACT</name>
<organism evidence="1 2">
    <name type="scientific">Deminuibacter soli</name>
    <dbReference type="NCBI Taxonomy" id="2291815"/>
    <lineage>
        <taxon>Bacteria</taxon>
        <taxon>Pseudomonadati</taxon>
        <taxon>Bacteroidota</taxon>
        <taxon>Chitinophagia</taxon>
        <taxon>Chitinophagales</taxon>
        <taxon>Chitinophagaceae</taxon>
        <taxon>Deminuibacter</taxon>
    </lineage>
</organism>
<comment type="caution">
    <text evidence="1">The sequence shown here is derived from an EMBL/GenBank/DDBJ whole genome shotgun (WGS) entry which is preliminary data.</text>
</comment>
<proteinExistence type="predicted"/>
<evidence type="ECO:0000313" key="2">
    <source>
        <dbReference type="Proteomes" id="UP000261284"/>
    </source>
</evidence>
<dbReference type="Proteomes" id="UP000261284">
    <property type="component" value="Unassembled WGS sequence"/>
</dbReference>
<keyword evidence="2" id="KW-1185">Reference proteome</keyword>
<protein>
    <submittedName>
        <fullName evidence="1">Uncharacterized protein</fullName>
    </submittedName>
</protein>
<dbReference type="AlphaFoldDB" id="A0A3E1NPI8"/>
<reference evidence="1 2" key="1">
    <citation type="submission" date="2018-08" db="EMBL/GenBank/DDBJ databases">
        <title>Chitinophagaceae sp. K23C18032701, a novel bacterium isolated from forest soil.</title>
        <authorList>
            <person name="Wang C."/>
        </authorList>
    </citation>
    <scope>NUCLEOTIDE SEQUENCE [LARGE SCALE GENOMIC DNA]</scope>
    <source>
        <strain evidence="1 2">K23C18032701</strain>
    </source>
</reference>
<accession>A0A3E1NPI8</accession>